<evidence type="ECO:0000313" key="3">
    <source>
        <dbReference type="Proteomes" id="UP000747110"/>
    </source>
</evidence>
<keyword evidence="3" id="KW-1185">Reference proteome</keyword>
<organism evidence="2 3">
    <name type="scientific">Volvox reticuliferus</name>
    <dbReference type="NCBI Taxonomy" id="1737510"/>
    <lineage>
        <taxon>Eukaryota</taxon>
        <taxon>Viridiplantae</taxon>
        <taxon>Chlorophyta</taxon>
        <taxon>core chlorophytes</taxon>
        <taxon>Chlorophyceae</taxon>
        <taxon>CS clade</taxon>
        <taxon>Chlamydomonadales</taxon>
        <taxon>Volvocaceae</taxon>
        <taxon>Volvox</taxon>
    </lineage>
</organism>
<reference evidence="2" key="1">
    <citation type="journal article" date="2021" name="Proc. Natl. Acad. Sci. U.S.A.">
        <title>Three genomes in the algal genus Volvox reveal the fate of a haploid sex-determining region after a transition to homothallism.</title>
        <authorList>
            <person name="Yamamoto K."/>
            <person name="Hamaji T."/>
            <person name="Kawai-Toyooka H."/>
            <person name="Matsuzaki R."/>
            <person name="Takahashi F."/>
            <person name="Nishimura Y."/>
            <person name="Kawachi M."/>
            <person name="Noguchi H."/>
            <person name="Minakuchi Y."/>
            <person name="Umen J.G."/>
            <person name="Toyoda A."/>
            <person name="Nozaki H."/>
        </authorList>
    </citation>
    <scope>NUCLEOTIDE SEQUENCE</scope>
    <source>
        <strain evidence="2">NIES-3786</strain>
    </source>
</reference>
<feature type="region of interest" description="Disordered" evidence="1">
    <location>
        <begin position="44"/>
        <end position="170"/>
    </location>
</feature>
<feature type="compositionally biased region" description="Pro residues" evidence="1">
    <location>
        <begin position="55"/>
        <end position="65"/>
    </location>
</feature>
<evidence type="ECO:0000313" key="2">
    <source>
        <dbReference type="EMBL" id="GIL86337.1"/>
    </source>
</evidence>
<dbReference type="AlphaFoldDB" id="A0A8J4CRX0"/>
<dbReference type="EMBL" id="BNCP01000035">
    <property type="protein sequence ID" value="GIL86337.1"/>
    <property type="molecule type" value="Genomic_DNA"/>
</dbReference>
<feature type="non-terminal residue" evidence="2">
    <location>
        <position position="170"/>
    </location>
</feature>
<dbReference type="Proteomes" id="UP000747110">
    <property type="component" value="Unassembled WGS sequence"/>
</dbReference>
<proteinExistence type="predicted"/>
<name>A0A8J4CRX0_9CHLO</name>
<feature type="compositionally biased region" description="Polar residues" evidence="1">
    <location>
        <begin position="113"/>
        <end position="122"/>
    </location>
</feature>
<gene>
    <name evidence="2" type="ORF">Vretifemale_14635</name>
</gene>
<sequence>MAAAAAAAAACDPGLLQRGLPGAQSGEAIPCHATDCRAHQEGLARYAAGQQQPLLQPPQESPHPCQPAQYTGQPYYQDPPVLEPSGGGDGGGARLSNAATTADADVAYPPQPTLSLHQSAQASGPVESELMCPAPPGGGGASIPPAGTAGRVRGREGSEDGSTAGGAHWP</sequence>
<evidence type="ECO:0000256" key="1">
    <source>
        <dbReference type="SAM" id="MobiDB-lite"/>
    </source>
</evidence>
<accession>A0A8J4CRX0</accession>
<protein>
    <submittedName>
        <fullName evidence="2">Uncharacterized protein</fullName>
    </submittedName>
</protein>
<feature type="region of interest" description="Disordered" evidence="1">
    <location>
        <begin position="9"/>
        <end position="28"/>
    </location>
</feature>
<comment type="caution">
    <text evidence="2">The sequence shown here is derived from an EMBL/GenBank/DDBJ whole genome shotgun (WGS) entry which is preliminary data.</text>
</comment>